<protein>
    <recommendedName>
        <fullName evidence="5">Pentatricopeptide repeat-containing protein</fullName>
    </recommendedName>
</protein>
<dbReference type="EMBL" id="JACBKZ010000007">
    <property type="protein sequence ID" value="KAF5945603.1"/>
    <property type="molecule type" value="Genomic_DNA"/>
</dbReference>
<organism evidence="3 4">
    <name type="scientific">Camellia sinensis</name>
    <name type="common">Tea plant</name>
    <name type="synonym">Thea sinensis</name>
    <dbReference type="NCBI Taxonomy" id="4442"/>
    <lineage>
        <taxon>Eukaryota</taxon>
        <taxon>Viridiplantae</taxon>
        <taxon>Streptophyta</taxon>
        <taxon>Embryophyta</taxon>
        <taxon>Tracheophyta</taxon>
        <taxon>Spermatophyta</taxon>
        <taxon>Magnoliopsida</taxon>
        <taxon>eudicotyledons</taxon>
        <taxon>Gunneridae</taxon>
        <taxon>Pentapetalae</taxon>
        <taxon>asterids</taxon>
        <taxon>Ericales</taxon>
        <taxon>Theaceae</taxon>
        <taxon>Camellia</taxon>
    </lineage>
</organism>
<accession>A0A7J7GXU5</accession>
<name>A0A7J7GXU5_CAMSI</name>
<dbReference type="PANTHER" id="PTHR24015:SF548">
    <property type="entry name" value="OS08G0340900 PROTEIN"/>
    <property type="match status" value="1"/>
</dbReference>
<comment type="caution">
    <text evidence="3">The sequence shown here is derived from an EMBL/GenBank/DDBJ whole genome shotgun (WGS) entry which is preliminary data.</text>
</comment>
<reference evidence="3 4" key="2">
    <citation type="submission" date="2020-07" db="EMBL/GenBank/DDBJ databases">
        <title>Genome assembly of wild tea tree DASZ reveals pedigree and selection history of tea varieties.</title>
        <authorList>
            <person name="Zhang W."/>
        </authorList>
    </citation>
    <scope>NUCLEOTIDE SEQUENCE [LARGE SCALE GENOMIC DNA]</scope>
    <source>
        <strain evidence="4">cv. G240</strain>
        <tissue evidence="3">Leaf</tissue>
    </source>
</reference>
<sequence>MNRSNVDCDSVTLVIALSAVTGSNDLLELGQQIHGMAMKLGFNLDVTVANSLINMYSKAGCLSFARKVFASMEELDLVSWNSMITTYAQSDLEEESVTHYLGLLSDGFRPDNYTLASVLRACSSLTSGLSLVEQIHVHALKTGIVMDN</sequence>
<evidence type="ECO:0000256" key="2">
    <source>
        <dbReference type="PROSITE-ProRule" id="PRU00708"/>
    </source>
</evidence>
<evidence type="ECO:0000313" key="4">
    <source>
        <dbReference type="Proteomes" id="UP000593564"/>
    </source>
</evidence>
<dbReference type="FunFam" id="1.25.40.10:FF:001086">
    <property type="entry name" value="Pentatricopeptide repeat-containing protein At4g33170"/>
    <property type="match status" value="1"/>
</dbReference>
<dbReference type="GO" id="GO:0003723">
    <property type="term" value="F:RNA binding"/>
    <property type="evidence" value="ECO:0007669"/>
    <property type="project" value="InterPro"/>
</dbReference>
<dbReference type="InterPro" id="IPR046960">
    <property type="entry name" value="PPR_At4g14850-like_plant"/>
</dbReference>
<dbReference type="NCBIfam" id="TIGR00756">
    <property type="entry name" value="PPR"/>
    <property type="match status" value="1"/>
</dbReference>
<dbReference type="PROSITE" id="PS51375">
    <property type="entry name" value="PPR"/>
    <property type="match status" value="1"/>
</dbReference>
<gene>
    <name evidence="3" type="ORF">HYC85_015831</name>
</gene>
<evidence type="ECO:0000256" key="1">
    <source>
        <dbReference type="ARBA" id="ARBA00022737"/>
    </source>
</evidence>
<keyword evidence="4" id="KW-1185">Reference proteome</keyword>
<evidence type="ECO:0008006" key="5">
    <source>
        <dbReference type="Google" id="ProtNLM"/>
    </source>
</evidence>
<evidence type="ECO:0000313" key="3">
    <source>
        <dbReference type="EMBL" id="KAF5945603.1"/>
    </source>
</evidence>
<dbReference type="Gene3D" id="1.25.40.10">
    <property type="entry name" value="Tetratricopeptide repeat domain"/>
    <property type="match status" value="1"/>
</dbReference>
<proteinExistence type="predicted"/>
<dbReference type="PANTHER" id="PTHR24015">
    <property type="entry name" value="OS07G0578800 PROTEIN-RELATED"/>
    <property type="match status" value="1"/>
</dbReference>
<dbReference type="Pfam" id="PF01535">
    <property type="entry name" value="PPR"/>
    <property type="match status" value="2"/>
</dbReference>
<reference evidence="4" key="1">
    <citation type="journal article" date="2020" name="Nat. Commun.">
        <title>Genome assembly of wild tea tree DASZ reveals pedigree and selection history of tea varieties.</title>
        <authorList>
            <person name="Zhang W."/>
            <person name="Zhang Y."/>
            <person name="Qiu H."/>
            <person name="Guo Y."/>
            <person name="Wan H."/>
            <person name="Zhang X."/>
            <person name="Scossa F."/>
            <person name="Alseekh S."/>
            <person name="Zhang Q."/>
            <person name="Wang P."/>
            <person name="Xu L."/>
            <person name="Schmidt M.H."/>
            <person name="Jia X."/>
            <person name="Li D."/>
            <person name="Zhu A."/>
            <person name="Guo F."/>
            <person name="Chen W."/>
            <person name="Ni D."/>
            <person name="Usadel B."/>
            <person name="Fernie A.R."/>
            <person name="Wen W."/>
        </authorList>
    </citation>
    <scope>NUCLEOTIDE SEQUENCE [LARGE SCALE GENOMIC DNA]</scope>
    <source>
        <strain evidence="4">cv. G240</strain>
    </source>
</reference>
<dbReference type="Proteomes" id="UP000593564">
    <property type="component" value="Unassembled WGS sequence"/>
</dbReference>
<keyword evidence="1" id="KW-0677">Repeat</keyword>
<dbReference type="InterPro" id="IPR011990">
    <property type="entry name" value="TPR-like_helical_dom_sf"/>
</dbReference>
<dbReference type="GO" id="GO:0009451">
    <property type="term" value="P:RNA modification"/>
    <property type="evidence" value="ECO:0007669"/>
    <property type="project" value="InterPro"/>
</dbReference>
<dbReference type="InterPro" id="IPR002885">
    <property type="entry name" value="PPR_rpt"/>
</dbReference>
<dbReference type="AlphaFoldDB" id="A0A7J7GXU5"/>
<feature type="repeat" description="PPR" evidence="2">
    <location>
        <begin position="45"/>
        <end position="79"/>
    </location>
</feature>